<dbReference type="RefSeq" id="WP_102375758.1">
    <property type="nucleotide sequence ID" value="NZ_JBBNOP010000006.1"/>
</dbReference>
<name>A0ABV1JD14_9ACTN</name>
<organism evidence="3 4">
    <name type="scientific">Raoultibacter massiliensis</name>
    <dbReference type="NCBI Taxonomy" id="1852371"/>
    <lineage>
        <taxon>Bacteria</taxon>
        <taxon>Bacillati</taxon>
        <taxon>Actinomycetota</taxon>
        <taxon>Coriobacteriia</taxon>
        <taxon>Eggerthellales</taxon>
        <taxon>Eggerthellaceae</taxon>
        <taxon>Raoultibacter</taxon>
    </lineage>
</organism>
<keyword evidence="4" id="KW-1185">Reference proteome</keyword>
<feature type="signal peptide" evidence="2">
    <location>
        <begin position="1"/>
        <end position="31"/>
    </location>
</feature>
<gene>
    <name evidence="3" type="ORF">AAA083_08190</name>
</gene>
<sequence>MTKRSKPLISVFLALTLSAALVPAASSSALADTENEALSADSPATDADATDSAAAQETNGAETTPPRTPMTAAIL</sequence>
<feature type="compositionally biased region" description="Low complexity" evidence="1">
    <location>
        <begin position="26"/>
        <end position="55"/>
    </location>
</feature>
<feature type="region of interest" description="Disordered" evidence="1">
    <location>
        <begin position="26"/>
        <end position="75"/>
    </location>
</feature>
<proteinExistence type="predicted"/>
<keyword evidence="2" id="KW-0732">Signal</keyword>
<protein>
    <submittedName>
        <fullName evidence="3">Uncharacterized protein</fullName>
    </submittedName>
</protein>
<comment type="caution">
    <text evidence="3">The sequence shown here is derived from an EMBL/GenBank/DDBJ whole genome shotgun (WGS) entry which is preliminary data.</text>
</comment>
<dbReference type="Proteomes" id="UP001487305">
    <property type="component" value="Unassembled WGS sequence"/>
</dbReference>
<reference evidence="3 4" key="1">
    <citation type="submission" date="2024-04" db="EMBL/GenBank/DDBJ databases">
        <title>Human intestinal bacterial collection.</title>
        <authorList>
            <person name="Pauvert C."/>
            <person name="Hitch T.C.A."/>
            <person name="Clavel T."/>
        </authorList>
    </citation>
    <scope>NUCLEOTIDE SEQUENCE [LARGE SCALE GENOMIC DNA]</scope>
    <source>
        <strain evidence="3 4">CLA-KB-H42</strain>
    </source>
</reference>
<dbReference type="EMBL" id="JBBNOP010000006">
    <property type="protein sequence ID" value="MEQ3362954.1"/>
    <property type="molecule type" value="Genomic_DNA"/>
</dbReference>
<feature type="chain" id="PRO_5047378958" evidence="2">
    <location>
        <begin position="32"/>
        <end position="75"/>
    </location>
</feature>
<evidence type="ECO:0000313" key="3">
    <source>
        <dbReference type="EMBL" id="MEQ3362954.1"/>
    </source>
</evidence>
<evidence type="ECO:0000256" key="1">
    <source>
        <dbReference type="SAM" id="MobiDB-lite"/>
    </source>
</evidence>
<evidence type="ECO:0000256" key="2">
    <source>
        <dbReference type="SAM" id="SignalP"/>
    </source>
</evidence>
<evidence type="ECO:0000313" key="4">
    <source>
        <dbReference type="Proteomes" id="UP001487305"/>
    </source>
</evidence>
<accession>A0ABV1JD14</accession>